<keyword evidence="2" id="KW-1185">Reference proteome</keyword>
<dbReference type="InterPro" id="IPR029046">
    <property type="entry name" value="LolA/LolB/LppX"/>
</dbReference>
<reference evidence="1 2" key="1">
    <citation type="submission" date="2015-11" db="EMBL/GenBank/DDBJ databases">
        <title>Genome-wide analysis reveals the secondary metabolome in Streptomyces kanasensis ZX01.</title>
        <authorList>
            <person name="Zhang G."/>
            <person name="Han L."/>
            <person name="Feng J."/>
            <person name="Zhang X."/>
        </authorList>
    </citation>
    <scope>NUCLEOTIDE SEQUENCE [LARGE SCALE GENOMIC DNA]</scope>
    <source>
        <strain evidence="1 2">ZX01</strain>
    </source>
</reference>
<evidence type="ECO:0000313" key="1">
    <source>
        <dbReference type="EMBL" id="KUH37713.1"/>
    </source>
</evidence>
<dbReference type="RefSeq" id="WP_058943032.1">
    <property type="nucleotide sequence ID" value="NZ_LNSV01000040.1"/>
</dbReference>
<dbReference type="Gene3D" id="2.50.20.20">
    <property type="match status" value="1"/>
</dbReference>
<protein>
    <recommendedName>
        <fullName evidence="3">Lipoprotein</fullName>
    </recommendedName>
</protein>
<accession>A0A117IVW0</accession>
<dbReference type="SUPFAM" id="SSF89392">
    <property type="entry name" value="Prokaryotic lipoproteins and lipoprotein localization factors"/>
    <property type="match status" value="1"/>
</dbReference>
<gene>
    <name evidence="1" type="ORF">ATE80_16850</name>
</gene>
<dbReference type="EMBL" id="LNSV01000040">
    <property type="protein sequence ID" value="KUH37713.1"/>
    <property type="molecule type" value="Genomic_DNA"/>
</dbReference>
<dbReference type="PROSITE" id="PS51257">
    <property type="entry name" value="PROKAR_LIPOPROTEIN"/>
    <property type="match status" value="1"/>
</dbReference>
<name>A0A117IVW0_9ACTN</name>
<dbReference type="Proteomes" id="UP000054011">
    <property type="component" value="Unassembled WGS sequence"/>
</dbReference>
<evidence type="ECO:0000313" key="2">
    <source>
        <dbReference type="Proteomes" id="UP000054011"/>
    </source>
</evidence>
<comment type="caution">
    <text evidence="1">The sequence shown here is derived from an EMBL/GenBank/DDBJ whole genome shotgun (WGS) entry which is preliminary data.</text>
</comment>
<dbReference type="STRING" id="936756.ATE80_16850"/>
<evidence type="ECO:0008006" key="3">
    <source>
        <dbReference type="Google" id="ProtNLM"/>
    </source>
</evidence>
<dbReference type="AlphaFoldDB" id="A0A117IVW0"/>
<sequence>MVVRKLRRAGGADAAPVTAAVVAAAVAVTGLGGCTGAVDARPPAGAVVTAGGPVGDAGGRGGDGAGRGRGAEALRAAADALARAGTSKARTSMEMTTGGTRLTVHGEGGYDFRARRGRVQVLLPEDGGRPQRRITQVFTPGALYMKNRGAGVPADKWVRVDTATLADGNLVTGGATDPAAAAELLRAARRVAFVGSARLGGVRVAHYRGTTDIAAAAKTASPQVRGALAAAAKGFATDAVAFDAYLDDEGRLRKVRHRFRVTNGGREVGVASTTELYDFGTPVGVELPPRRDIYAGRIEG</sequence>
<proteinExistence type="predicted"/>
<organism evidence="1 2">
    <name type="scientific">Streptomyces kanasensis</name>
    <dbReference type="NCBI Taxonomy" id="936756"/>
    <lineage>
        <taxon>Bacteria</taxon>
        <taxon>Bacillati</taxon>
        <taxon>Actinomycetota</taxon>
        <taxon>Actinomycetes</taxon>
        <taxon>Kitasatosporales</taxon>
        <taxon>Streptomycetaceae</taxon>
        <taxon>Streptomyces</taxon>
    </lineage>
</organism>